<accession>A0A5B7SR57</accession>
<keyword evidence="2" id="KW-1185">Reference proteome</keyword>
<organism evidence="1 2">
    <name type="scientific">Aggregatimonas sangjinii</name>
    <dbReference type="NCBI Taxonomy" id="2583587"/>
    <lineage>
        <taxon>Bacteria</taxon>
        <taxon>Pseudomonadati</taxon>
        <taxon>Bacteroidota</taxon>
        <taxon>Flavobacteriia</taxon>
        <taxon>Flavobacteriales</taxon>
        <taxon>Flavobacteriaceae</taxon>
        <taxon>Aggregatimonas</taxon>
    </lineage>
</organism>
<protein>
    <submittedName>
        <fullName evidence="1">Uncharacterized protein</fullName>
    </submittedName>
</protein>
<dbReference type="AlphaFoldDB" id="A0A5B7SR57"/>
<evidence type="ECO:0000313" key="2">
    <source>
        <dbReference type="Proteomes" id="UP000310017"/>
    </source>
</evidence>
<dbReference type="EMBL" id="CP040710">
    <property type="protein sequence ID" value="QCW99457.1"/>
    <property type="molecule type" value="Genomic_DNA"/>
</dbReference>
<gene>
    <name evidence="1" type="ORF">FGM00_04780</name>
</gene>
<dbReference type="RefSeq" id="WP_138851810.1">
    <property type="nucleotide sequence ID" value="NZ_CP040710.1"/>
</dbReference>
<reference evidence="1 2" key="1">
    <citation type="submission" date="2019-05" db="EMBL/GenBank/DDBJ databases">
        <title>Genome sequencing of F202Z8.</title>
        <authorList>
            <person name="Kwon Y.M."/>
        </authorList>
    </citation>
    <scope>NUCLEOTIDE SEQUENCE [LARGE SCALE GENOMIC DNA]</scope>
    <source>
        <strain evidence="1 2">F202Z8</strain>
    </source>
</reference>
<sequence>MRIPKNTIFIAVCVLTISFLLVAFTSSPNLIEPNRYTQKIAKDNATFVMVDYLTGFDPGLRTIDRATFVNNATAFAKVSEIFNMPTIVLGDEGGFRGDFYPMVQ</sequence>
<evidence type="ECO:0000313" key="1">
    <source>
        <dbReference type="EMBL" id="QCW99457.1"/>
    </source>
</evidence>
<proteinExistence type="predicted"/>
<dbReference type="OrthoDB" id="9789777at2"/>
<name>A0A5B7SR57_9FLAO</name>
<dbReference type="Proteomes" id="UP000310017">
    <property type="component" value="Chromosome"/>
</dbReference>
<dbReference type="KEGG" id="asag:FGM00_04780"/>